<sequence>MLLYSSFFTENDIYHAIFAVKASFLPSLTAFNSARGKKHSKRRIKDKWQYKTTPYKLMQYCRIKIIPQAKGQNDRLYRR</sequence>
<evidence type="ECO:0000256" key="1">
    <source>
        <dbReference type="SAM" id="Phobius"/>
    </source>
</evidence>
<keyword evidence="1" id="KW-0472">Membrane</keyword>
<gene>
    <name evidence="2" type="ordered locus">Shew_3653</name>
</gene>
<dbReference type="HOGENOM" id="CLU_2604113_0_0_6"/>
<dbReference type="STRING" id="323850.Shew_3653"/>
<dbReference type="EMBL" id="CP000606">
    <property type="protein sequence ID" value="ABO25519.1"/>
    <property type="molecule type" value="Genomic_DNA"/>
</dbReference>
<dbReference type="KEGG" id="slo:Shew_3653"/>
<feature type="transmembrane region" description="Helical" evidence="1">
    <location>
        <begin position="13"/>
        <end position="34"/>
    </location>
</feature>
<organism evidence="2 3">
    <name type="scientific">Shewanella loihica (strain ATCC BAA-1088 / PV-4)</name>
    <dbReference type="NCBI Taxonomy" id="323850"/>
    <lineage>
        <taxon>Bacteria</taxon>
        <taxon>Pseudomonadati</taxon>
        <taxon>Pseudomonadota</taxon>
        <taxon>Gammaproteobacteria</taxon>
        <taxon>Alteromonadales</taxon>
        <taxon>Shewanellaceae</taxon>
        <taxon>Shewanella</taxon>
    </lineage>
</organism>
<dbReference type="Proteomes" id="UP000001558">
    <property type="component" value="Chromosome"/>
</dbReference>
<evidence type="ECO:0000313" key="2">
    <source>
        <dbReference type="EMBL" id="ABO25519.1"/>
    </source>
</evidence>
<protein>
    <submittedName>
        <fullName evidence="2">Uncharacterized protein</fullName>
    </submittedName>
</protein>
<proteinExistence type="predicted"/>
<reference evidence="2 3" key="1">
    <citation type="submission" date="2007-03" db="EMBL/GenBank/DDBJ databases">
        <title>Complete sequence of Shewanella loihica PV-4.</title>
        <authorList>
            <consortium name="US DOE Joint Genome Institute"/>
            <person name="Copeland A."/>
            <person name="Lucas S."/>
            <person name="Lapidus A."/>
            <person name="Barry K."/>
            <person name="Detter J.C."/>
            <person name="Glavina del Rio T."/>
            <person name="Hammon N."/>
            <person name="Israni S."/>
            <person name="Dalin E."/>
            <person name="Tice H."/>
            <person name="Pitluck S."/>
            <person name="Chain P."/>
            <person name="Malfatti S."/>
            <person name="Shin M."/>
            <person name="Vergez L."/>
            <person name="Schmutz J."/>
            <person name="Larimer F."/>
            <person name="Land M."/>
            <person name="Hauser L."/>
            <person name="Kyrpides N."/>
            <person name="Mikhailova N."/>
            <person name="Romine M.F."/>
            <person name="Serres G."/>
            <person name="Fredrickson J."/>
            <person name="Tiedje J."/>
            <person name="Richardson P."/>
        </authorList>
    </citation>
    <scope>NUCLEOTIDE SEQUENCE [LARGE SCALE GENOMIC DNA]</scope>
    <source>
        <strain evidence="3">ATCC BAA-1088 / PV-4</strain>
    </source>
</reference>
<keyword evidence="1" id="KW-1133">Transmembrane helix</keyword>
<dbReference type="AlphaFoldDB" id="A3QJ71"/>
<keyword evidence="1" id="KW-0812">Transmembrane</keyword>
<accession>A3QJ71</accession>
<keyword evidence="3" id="KW-1185">Reference proteome</keyword>
<evidence type="ECO:0000313" key="3">
    <source>
        <dbReference type="Proteomes" id="UP000001558"/>
    </source>
</evidence>
<name>A3QJ71_SHELP</name>